<name>A0A183H8B9_9BILA</name>
<dbReference type="EMBL" id="UZAJ01002600">
    <property type="protein sequence ID" value="VDO37598.1"/>
    <property type="molecule type" value="Genomic_DNA"/>
</dbReference>
<dbReference type="InterPro" id="IPR038513">
    <property type="entry name" value="FAIM1_dom_sf"/>
</dbReference>
<reference evidence="3" key="1">
    <citation type="submission" date="2016-06" db="UniProtKB">
        <authorList>
            <consortium name="WormBaseParasite"/>
        </authorList>
    </citation>
    <scope>IDENTIFICATION</scope>
</reference>
<dbReference type="Gene3D" id="2.40.128.180">
    <property type="match status" value="2"/>
</dbReference>
<dbReference type="GO" id="GO:1902042">
    <property type="term" value="P:negative regulation of extrinsic apoptotic signaling pathway via death domain receptors"/>
    <property type="evidence" value="ECO:0007669"/>
    <property type="project" value="TreeGrafter"/>
</dbReference>
<dbReference type="PANTHER" id="PTHR13088:SF3">
    <property type="entry name" value="FAS APOPTOTIC INHIBITORY MOLECULE 1"/>
    <property type="match status" value="1"/>
</dbReference>
<evidence type="ECO:0000313" key="1">
    <source>
        <dbReference type="EMBL" id="VDO37598.1"/>
    </source>
</evidence>
<evidence type="ECO:0000313" key="2">
    <source>
        <dbReference type="Proteomes" id="UP000267606"/>
    </source>
</evidence>
<sequence length="182" mass="21262">MDDKYDVVATWSVPTQDRIYKIEFEHGTASGKRVIRVDGKEVLRKNWMFSLVGKEMFKIGKFRCAIIMETLGTFLYHYKLEINGQTYEKFLEEAARKLKSWTVVLDGQETRICLNKETLDIWVNDQKMDTTGEFLDNGTKTHFEFGRNICYLKSTNSGNKKLGFIYQLYINNVEIMPADDIK</sequence>
<dbReference type="InterPro" id="IPR010695">
    <property type="entry name" value="FAIM1"/>
</dbReference>
<keyword evidence="2" id="KW-1185">Reference proteome</keyword>
<dbReference type="STRING" id="387005.A0A183H8B9"/>
<gene>
    <name evidence="1" type="ORF">OFLC_LOCUS3731</name>
</gene>
<dbReference type="Pfam" id="PF06905">
    <property type="entry name" value="FAIM1"/>
    <property type="match status" value="1"/>
</dbReference>
<proteinExistence type="predicted"/>
<reference evidence="1 2" key="2">
    <citation type="submission" date="2018-11" db="EMBL/GenBank/DDBJ databases">
        <authorList>
            <consortium name="Pathogen Informatics"/>
        </authorList>
    </citation>
    <scope>NUCLEOTIDE SEQUENCE [LARGE SCALE GENOMIC DNA]</scope>
</reference>
<dbReference type="AlphaFoldDB" id="A0A183H8B9"/>
<dbReference type="WBParaSite" id="OFLC_0000373001-mRNA-1">
    <property type="protein sequence ID" value="OFLC_0000373001-mRNA-1"/>
    <property type="gene ID" value="OFLC_0000373001"/>
</dbReference>
<dbReference type="Proteomes" id="UP000267606">
    <property type="component" value="Unassembled WGS sequence"/>
</dbReference>
<evidence type="ECO:0000313" key="3">
    <source>
        <dbReference type="WBParaSite" id="OFLC_0000373001-mRNA-1"/>
    </source>
</evidence>
<accession>A0A183H8B9</accession>
<dbReference type="PANTHER" id="PTHR13088">
    <property type="entry name" value="FAS APOPTOTIC INHIBITORY MOLECULE FAIM"/>
    <property type="match status" value="1"/>
</dbReference>
<organism evidence="3">
    <name type="scientific">Onchocerca flexuosa</name>
    <dbReference type="NCBI Taxonomy" id="387005"/>
    <lineage>
        <taxon>Eukaryota</taxon>
        <taxon>Metazoa</taxon>
        <taxon>Ecdysozoa</taxon>
        <taxon>Nematoda</taxon>
        <taxon>Chromadorea</taxon>
        <taxon>Rhabditida</taxon>
        <taxon>Spirurina</taxon>
        <taxon>Spiruromorpha</taxon>
        <taxon>Filarioidea</taxon>
        <taxon>Onchocercidae</taxon>
        <taxon>Onchocerca</taxon>
    </lineage>
</organism>
<dbReference type="FunFam" id="2.40.128.180:FF:000001">
    <property type="entry name" value="Fas apoptotic inhibitory molecule 1"/>
    <property type="match status" value="1"/>
</dbReference>
<protein>
    <submittedName>
        <fullName evidence="3">Fas apoptotic inhibitory molecule 1</fullName>
    </submittedName>
</protein>